<reference evidence="1 2" key="1">
    <citation type="journal article" date="2010" name="Proc. Natl. Acad. Sci. U.S.A.">
        <title>Enigmatic, ultrasmall, uncultivated Archaea.</title>
        <authorList>
            <person name="Baker B.J."/>
            <person name="Comolli L.R."/>
            <person name="Dick G.J."/>
            <person name="Hauser L.J."/>
            <person name="Hyatt D."/>
            <person name="Dill B.D."/>
            <person name="Land M.L."/>
            <person name="Verberkmoes N.C."/>
            <person name="Hettich R.L."/>
            <person name="Banfield J.F."/>
        </authorList>
    </citation>
    <scope>NUCLEOTIDE SEQUENCE [LARGE SCALE GENOMIC DNA]</scope>
</reference>
<evidence type="ECO:0000313" key="1">
    <source>
        <dbReference type="EMBL" id="EFD92901.1"/>
    </source>
</evidence>
<accession>D6GVA0</accession>
<dbReference type="AlphaFoldDB" id="D6GVA0"/>
<organism evidence="1 2">
    <name type="scientific">Candidatus Parvarchaeum acidophilus ARMAN-5</name>
    <dbReference type="NCBI Taxonomy" id="662762"/>
    <lineage>
        <taxon>Archaea</taxon>
        <taxon>Candidatus Parvarchaeota</taxon>
        <taxon>Candidatus Parvarchaeum</taxon>
    </lineage>
</organism>
<gene>
    <name evidence="1" type="ORF">BJBARM5_0411</name>
</gene>
<name>D6GVA0_PARA5</name>
<protein>
    <submittedName>
        <fullName evidence="1">Uncharacterized protein</fullName>
    </submittedName>
</protein>
<evidence type="ECO:0000313" key="2">
    <source>
        <dbReference type="Proteomes" id="UP000009376"/>
    </source>
</evidence>
<sequence>MEEKEIKEGLMSILYSEGKDYLFPKRSALNVTSRLYQDLGKDRTEQLITVYKNKRPIFNRLIDNYIDDMGENLSKEVIKGFVFPEILEQIKYDFFSKVENDLKKDNYDIDKLLEKRLNKF</sequence>
<dbReference type="Proteomes" id="UP000009376">
    <property type="component" value="Unassembled WGS sequence"/>
</dbReference>
<dbReference type="EMBL" id="GG745551">
    <property type="protein sequence ID" value="EFD92901.1"/>
    <property type="molecule type" value="Genomic_DNA"/>
</dbReference>
<proteinExistence type="predicted"/>